<reference evidence="11 12" key="1">
    <citation type="submission" date="2019-12" db="EMBL/GenBank/DDBJ databases">
        <title>Isolation and characterization of three novel carbon monoxide-oxidizing members of Halobacteria from salione crusts and soils.</title>
        <authorList>
            <person name="Myers M.R."/>
            <person name="King G.M."/>
        </authorList>
    </citation>
    <scope>NUCLEOTIDE SEQUENCE [LARGE SCALE GENOMIC DNA]</scope>
    <source>
        <strain evidence="11 12">PCN9</strain>
    </source>
</reference>
<dbReference type="SUPFAM" id="SSF52738">
    <property type="entry name" value="Methylesterase CheB, C-terminal domain"/>
    <property type="match status" value="1"/>
</dbReference>
<feature type="domain" description="Response regulatory" evidence="9">
    <location>
        <begin position="3"/>
        <end position="119"/>
    </location>
</feature>
<keyword evidence="1 5" id="KW-0963">Cytoplasm</keyword>
<dbReference type="Pfam" id="PF00072">
    <property type="entry name" value="Response_reg"/>
    <property type="match status" value="1"/>
</dbReference>
<comment type="domain">
    <text evidence="5">Contains a C-terminal catalytic domain, and an N-terminal region which modulates catalytic activity.</text>
</comment>
<keyword evidence="11" id="KW-0808">Transferase</keyword>
<dbReference type="GO" id="GO:0006935">
    <property type="term" value="P:chemotaxis"/>
    <property type="evidence" value="ECO:0007669"/>
    <property type="project" value="UniProtKB-UniRule"/>
</dbReference>
<dbReference type="Gene3D" id="3.40.50.180">
    <property type="entry name" value="Methylesterase CheB, C-terminal domain"/>
    <property type="match status" value="1"/>
</dbReference>
<dbReference type="AlphaFoldDB" id="A0A6B0SMW3"/>
<dbReference type="GO" id="GO:0050568">
    <property type="term" value="F:protein-glutamine glutaminase activity"/>
    <property type="evidence" value="ECO:0007669"/>
    <property type="project" value="UniProtKB-UniRule"/>
</dbReference>
<dbReference type="SMART" id="SM00448">
    <property type="entry name" value="REC"/>
    <property type="match status" value="1"/>
</dbReference>
<dbReference type="SUPFAM" id="SSF52172">
    <property type="entry name" value="CheY-like"/>
    <property type="match status" value="1"/>
</dbReference>
<dbReference type="Gene3D" id="3.40.50.2300">
    <property type="match status" value="1"/>
</dbReference>
<evidence type="ECO:0000256" key="7">
    <source>
        <dbReference type="PROSITE-ProRule" id="PRU00169"/>
    </source>
</evidence>
<evidence type="ECO:0000256" key="3">
    <source>
        <dbReference type="ARBA" id="ARBA00022801"/>
    </source>
</evidence>
<feature type="active site" evidence="5 6">
    <location>
        <position position="289"/>
    </location>
</feature>
<dbReference type="NCBIfam" id="NF001965">
    <property type="entry name" value="PRK00742.1"/>
    <property type="match status" value="1"/>
</dbReference>
<evidence type="ECO:0000256" key="2">
    <source>
        <dbReference type="ARBA" id="ARBA00022500"/>
    </source>
</evidence>
<keyword evidence="2 5" id="KW-0145">Chemotaxis</keyword>
<sequence length="348" mass="36812">MTRALVVDDSHFMRTVISDILDDGGIDVVDTAANGTQAVRKVEDVDPDVVTMDVEMPEMNGIEATEEIMARHPTPILMLSALTTEDADATLEAMEKGAVDTFAKPGGTISTELSGHSEELVTAVEDVAAADPTAGHRVEQSTTATPEPEGSAEYVDYPTLLIGASTGGPNVVESILGALPRAADFRVLVVQHMPDQFTSRFAKRLDRSSEYDIAEAEDGSRISGGEGLVARGDYHMRVSGYSNGRLRVRLDKEERKHSVRPAIDVTMESAADKISDPLVAVVLTGMGTDGASGIEAVKGAGGRTLAQDEATSAVFGIPQRAIETGCVDEVLAADRLAEAITDSIRRSS</sequence>
<protein>
    <recommendedName>
        <fullName evidence="5">Protein-glutamate methylesterase/protein-glutamine glutaminase</fullName>
        <ecNumber evidence="5">3.1.1.61</ecNumber>
        <ecNumber evidence="5">3.5.1.44</ecNumber>
    </recommendedName>
</protein>
<evidence type="ECO:0000256" key="8">
    <source>
        <dbReference type="SAM" id="MobiDB-lite"/>
    </source>
</evidence>
<name>A0A6B0SMW3_9EURY</name>
<evidence type="ECO:0000313" key="11">
    <source>
        <dbReference type="EMBL" id="MXR21031.1"/>
    </source>
</evidence>
<organism evidence="11 12">
    <name type="scientific">Halobacterium bonnevillei</name>
    <dbReference type="NCBI Taxonomy" id="2692200"/>
    <lineage>
        <taxon>Archaea</taxon>
        <taxon>Methanobacteriati</taxon>
        <taxon>Methanobacteriota</taxon>
        <taxon>Stenosarchaea group</taxon>
        <taxon>Halobacteria</taxon>
        <taxon>Halobacteriales</taxon>
        <taxon>Halobacteriaceae</taxon>
        <taxon>Halobacterium</taxon>
    </lineage>
</organism>
<feature type="region of interest" description="Disordered" evidence="8">
    <location>
        <begin position="132"/>
        <end position="151"/>
    </location>
</feature>
<dbReference type="OrthoDB" id="2857at2157"/>
<comment type="subcellular location">
    <subcellularLocation>
        <location evidence="5">Cytoplasm</location>
    </subcellularLocation>
</comment>
<evidence type="ECO:0000259" key="10">
    <source>
        <dbReference type="PROSITE" id="PS50122"/>
    </source>
</evidence>
<dbReference type="Pfam" id="PF01339">
    <property type="entry name" value="CheB_methylest"/>
    <property type="match status" value="1"/>
</dbReference>
<evidence type="ECO:0000256" key="4">
    <source>
        <dbReference type="ARBA" id="ARBA00048267"/>
    </source>
</evidence>
<dbReference type="PANTHER" id="PTHR42872">
    <property type="entry name" value="PROTEIN-GLUTAMATE METHYLESTERASE/PROTEIN-GLUTAMINE GLUTAMINASE"/>
    <property type="match status" value="1"/>
</dbReference>
<feature type="active site" evidence="5 6">
    <location>
        <position position="192"/>
    </location>
</feature>
<dbReference type="Proteomes" id="UP000471521">
    <property type="component" value="Unassembled WGS sequence"/>
</dbReference>
<dbReference type="PANTHER" id="PTHR42872:SF6">
    <property type="entry name" value="PROTEIN-GLUTAMATE METHYLESTERASE_PROTEIN-GLUTAMINE GLUTAMINASE"/>
    <property type="match status" value="1"/>
</dbReference>
<dbReference type="CDD" id="cd17541">
    <property type="entry name" value="REC_CheB-like"/>
    <property type="match status" value="1"/>
</dbReference>
<dbReference type="InterPro" id="IPR011006">
    <property type="entry name" value="CheY-like_superfamily"/>
</dbReference>
<dbReference type="InterPro" id="IPR001789">
    <property type="entry name" value="Sig_transdc_resp-reg_receiver"/>
</dbReference>
<comment type="similarity">
    <text evidence="5">Belongs to the CheB family.</text>
</comment>
<comment type="catalytic activity">
    <reaction evidence="4 5">
        <text>[protein]-L-glutamate 5-O-methyl ester + H2O = L-glutamyl-[protein] + methanol + H(+)</text>
        <dbReference type="Rhea" id="RHEA:23236"/>
        <dbReference type="Rhea" id="RHEA-COMP:10208"/>
        <dbReference type="Rhea" id="RHEA-COMP:10311"/>
        <dbReference type="ChEBI" id="CHEBI:15377"/>
        <dbReference type="ChEBI" id="CHEBI:15378"/>
        <dbReference type="ChEBI" id="CHEBI:17790"/>
        <dbReference type="ChEBI" id="CHEBI:29973"/>
        <dbReference type="ChEBI" id="CHEBI:82795"/>
        <dbReference type="EC" id="3.1.1.61"/>
    </reaction>
</comment>
<feature type="domain" description="CheB-type methylesterase" evidence="10">
    <location>
        <begin position="153"/>
        <end position="347"/>
    </location>
</feature>
<dbReference type="InterPro" id="IPR035909">
    <property type="entry name" value="CheB_C"/>
</dbReference>
<dbReference type="EMBL" id="WUUU01000078">
    <property type="protein sequence ID" value="MXR21031.1"/>
    <property type="molecule type" value="Genomic_DNA"/>
</dbReference>
<evidence type="ECO:0000259" key="9">
    <source>
        <dbReference type="PROSITE" id="PS50110"/>
    </source>
</evidence>
<feature type="active site" evidence="5 6">
    <location>
        <position position="165"/>
    </location>
</feature>
<evidence type="ECO:0000256" key="5">
    <source>
        <dbReference type="HAMAP-Rule" id="MF_00099"/>
    </source>
</evidence>
<keyword evidence="11" id="KW-0489">Methyltransferase</keyword>
<dbReference type="InterPro" id="IPR008248">
    <property type="entry name" value="CheB-like"/>
</dbReference>
<proteinExistence type="inferred from homology"/>
<dbReference type="GO" id="GO:0008984">
    <property type="term" value="F:protein-glutamate methylesterase activity"/>
    <property type="evidence" value="ECO:0007669"/>
    <property type="project" value="UniProtKB-UniRule"/>
</dbReference>
<dbReference type="PROSITE" id="PS50110">
    <property type="entry name" value="RESPONSE_REGULATORY"/>
    <property type="match status" value="1"/>
</dbReference>
<dbReference type="InterPro" id="IPR000673">
    <property type="entry name" value="Sig_transdc_resp-reg_Me-estase"/>
</dbReference>
<comment type="catalytic activity">
    <reaction evidence="5">
        <text>L-glutaminyl-[protein] + H2O = L-glutamyl-[protein] + NH4(+)</text>
        <dbReference type="Rhea" id="RHEA:16441"/>
        <dbReference type="Rhea" id="RHEA-COMP:10207"/>
        <dbReference type="Rhea" id="RHEA-COMP:10208"/>
        <dbReference type="ChEBI" id="CHEBI:15377"/>
        <dbReference type="ChEBI" id="CHEBI:28938"/>
        <dbReference type="ChEBI" id="CHEBI:29973"/>
        <dbReference type="ChEBI" id="CHEBI:30011"/>
        <dbReference type="EC" id="3.5.1.44"/>
    </reaction>
</comment>
<gene>
    <name evidence="5 11" type="primary">cheB</name>
    <name evidence="11" type="ORF">GRX66_10595</name>
</gene>
<keyword evidence="3 5" id="KW-0378">Hydrolase</keyword>
<dbReference type="GO" id="GO:0005737">
    <property type="term" value="C:cytoplasm"/>
    <property type="evidence" value="ECO:0007669"/>
    <property type="project" value="UniProtKB-SubCell"/>
</dbReference>
<comment type="caution">
    <text evidence="11">The sequence shown here is derived from an EMBL/GenBank/DDBJ whole genome shotgun (WGS) entry which is preliminary data.</text>
</comment>
<dbReference type="EC" id="3.1.1.61" evidence="5"/>
<dbReference type="HAMAP" id="MF_00099">
    <property type="entry name" value="CheB_chemtxs"/>
    <property type="match status" value="1"/>
</dbReference>
<keyword evidence="12" id="KW-1185">Reference proteome</keyword>
<accession>A0A6B0SMW3</accession>
<comment type="PTM">
    <text evidence="5">Phosphorylated by CheA. Phosphorylation of the N-terminal regulatory domain activates the methylesterase activity.</text>
</comment>
<dbReference type="CDD" id="cd16432">
    <property type="entry name" value="CheB_Rec"/>
    <property type="match status" value="1"/>
</dbReference>
<keyword evidence="5 7" id="KW-0597">Phosphoprotein</keyword>
<dbReference type="EC" id="3.5.1.44" evidence="5"/>
<evidence type="ECO:0000313" key="12">
    <source>
        <dbReference type="Proteomes" id="UP000471521"/>
    </source>
</evidence>
<dbReference type="PIRSF" id="PIRSF000876">
    <property type="entry name" value="RR_chemtxs_CheB"/>
    <property type="match status" value="1"/>
</dbReference>
<feature type="modified residue" description="4-aspartylphosphate" evidence="5 7">
    <location>
        <position position="53"/>
    </location>
</feature>
<evidence type="ECO:0000256" key="1">
    <source>
        <dbReference type="ARBA" id="ARBA00022490"/>
    </source>
</evidence>
<comment type="function">
    <text evidence="5">Involved in chemotaxis. Part of a chemotaxis signal transduction system that modulates chemotaxis in response to various stimuli. Catalyzes the demethylation of specific methylglutamate residues introduced into the chemoreceptors (methyl-accepting chemotaxis proteins or MCP) by CheR. Also mediates the irreversible deamidation of specific glutamine residues to glutamic acid.</text>
</comment>
<dbReference type="PROSITE" id="PS50122">
    <property type="entry name" value="CHEB"/>
    <property type="match status" value="1"/>
</dbReference>
<dbReference type="RefSeq" id="WP_159526532.1">
    <property type="nucleotide sequence ID" value="NZ_WUUU01000078.1"/>
</dbReference>
<evidence type="ECO:0000256" key="6">
    <source>
        <dbReference type="PROSITE-ProRule" id="PRU00050"/>
    </source>
</evidence>
<dbReference type="GO" id="GO:0008168">
    <property type="term" value="F:methyltransferase activity"/>
    <property type="evidence" value="ECO:0007669"/>
    <property type="project" value="UniProtKB-KW"/>
</dbReference>
<dbReference type="GO" id="GO:0032259">
    <property type="term" value="P:methylation"/>
    <property type="evidence" value="ECO:0007669"/>
    <property type="project" value="UniProtKB-KW"/>
</dbReference>
<dbReference type="GO" id="GO:0000156">
    <property type="term" value="F:phosphorelay response regulator activity"/>
    <property type="evidence" value="ECO:0007669"/>
    <property type="project" value="InterPro"/>
</dbReference>